<dbReference type="CDD" id="cd09892">
    <property type="entry name" value="NGN_SP_RfaH"/>
    <property type="match status" value="1"/>
</dbReference>
<comment type="caution">
    <text evidence="5">The sequence shown here is derived from an EMBL/GenBank/DDBJ whole genome shotgun (WGS) entry which is preliminary data.</text>
</comment>
<reference evidence="5 6" key="1">
    <citation type="submission" date="2019-08" db="EMBL/GenBank/DDBJ databases">
        <title>Parahaliea maris sp. nov., isolated from the surface seawater.</title>
        <authorList>
            <person name="Liu Y."/>
        </authorList>
    </citation>
    <scope>NUCLEOTIDE SEQUENCE [LARGE SCALE GENOMIC DNA]</scope>
    <source>
        <strain evidence="5 6">HSLHS9</strain>
    </source>
</reference>
<dbReference type="AlphaFoldDB" id="A0A5C8ZST2"/>
<evidence type="ECO:0000313" key="5">
    <source>
        <dbReference type="EMBL" id="TXS90844.1"/>
    </source>
</evidence>
<dbReference type="InterPro" id="IPR008991">
    <property type="entry name" value="Translation_prot_SH3-like_sf"/>
</dbReference>
<evidence type="ECO:0000256" key="2">
    <source>
        <dbReference type="ARBA" id="ARBA00023015"/>
    </source>
</evidence>
<evidence type="ECO:0000256" key="3">
    <source>
        <dbReference type="ARBA" id="ARBA00023163"/>
    </source>
</evidence>
<dbReference type="InterPro" id="IPR036735">
    <property type="entry name" value="NGN_dom_sf"/>
</dbReference>
<dbReference type="EMBL" id="VRZA01000007">
    <property type="protein sequence ID" value="TXS90844.1"/>
    <property type="molecule type" value="Genomic_DNA"/>
</dbReference>
<dbReference type="GO" id="GO:0005829">
    <property type="term" value="C:cytosol"/>
    <property type="evidence" value="ECO:0007669"/>
    <property type="project" value="TreeGrafter"/>
</dbReference>
<accession>A0A5C8ZST2</accession>
<dbReference type="GO" id="GO:0006354">
    <property type="term" value="P:DNA-templated transcription elongation"/>
    <property type="evidence" value="ECO:0007669"/>
    <property type="project" value="InterPro"/>
</dbReference>
<evidence type="ECO:0000259" key="4">
    <source>
        <dbReference type="SMART" id="SM00738"/>
    </source>
</evidence>
<feature type="domain" description="NusG-like N-terminal" evidence="4">
    <location>
        <begin position="1"/>
        <end position="99"/>
    </location>
</feature>
<dbReference type="PANTHER" id="PTHR30265">
    <property type="entry name" value="RHO-INTERACTING TRANSCRIPTION TERMINATION FACTOR NUSG"/>
    <property type="match status" value="1"/>
</dbReference>
<keyword evidence="6" id="KW-1185">Reference proteome</keyword>
<dbReference type="CDD" id="cd06091">
    <property type="entry name" value="KOW_NusG"/>
    <property type="match status" value="1"/>
</dbReference>
<dbReference type="PANTHER" id="PTHR30265:SF7">
    <property type="entry name" value="TRANSCRIPTION ANTITERMINATION PROTEIN RFAH"/>
    <property type="match status" value="1"/>
</dbReference>
<keyword evidence="1" id="KW-0889">Transcription antitermination</keyword>
<organism evidence="5 6">
    <name type="scientific">Parahaliea maris</name>
    <dbReference type="NCBI Taxonomy" id="2716870"/>
    <lineage>
        <taxon>Bacteria</taxon>
        <taxon>Pseudomonadati</taxon>
        <taxon>Pseudomonadota</taxon>
        <taxon>Gammaproteobacteria</taxon>
        <taxon>Cellvibrionales</taxon>
        <taxon>Halieaceae</taxon>
        <taxon>Parahaliea</taxon>
    </lineage>
</organism>
<dbReference type="Pfam" id="PF02357">
    <property type="entry name" value="NusG"/>
    <property type="match status" value="1"/>
</dbReference>
<evidence type="ECO:0000313" key="6">
    <source>
        <dbReference type="Proteomes" id="UP000321039"/>
    </source>
</evidence>
<dbReference type="SUPFAM" id="SSF82679">
    <property type="entry name" value="N-utilization substance G protein NusG, N-terminal domain"/>
    <property type="match status" value="1"/>
</dbReference>
<dbReference type="Gene3D" id="3.30.70.940">
    <property type="entry name" value="NusG, N-terminal domain"/>
    <property type="match status" value="1"/>
</dbReference>
<name>A0A5C8ZST2_9GAMM</name>
<dbReference type="Proteomes" id="UP000321039">
    <property type="component" value="Unassembled WGS sequence"/>
</dbReference>
<keyword evidence="2" id="KW-0805">Transcription regulation</keyword>
<keyword evidence="3" id="KW-0804">Transcription</keyword>
<dbReference type="InterPro" id="IPR043425">
    <property type="entry name" value="NusG-like"/>
</dbReference>
<dbReference type="InterPro" id="IPR006645">
    <property type="entry name" value="NGN-like_dom"/>
</dbReference>
<dbReference type="RefSeq" id="WP_148069842.1">
    <property type="nucleotide sequence ID" value="NZ_VRZA01000007.1"/>
</dbReference>
<dbReference type="SMART" id="SM00738">
    <property type="entry name" value="NGN"/>
    <property type="match status" value="1"/>
</dbReference>
<dbReference type="GO" id="GO:0031564">
    <property type="term" value="P:transcription antitermination"/>
    <property type="evidence" value="ECO:0007669"/>
    <property type="project" value="UniProtKB-KW"/>
</dbReference>
<protein>
    <submittedName>
        <fullName evidence="5">Transcription/translation regulatory transformer protein RfaH</fullName>
    </submittedName>
</protein>
<sequence length="166" mass="18863">MTWLAVQTKPRGEIEALQNLERQGFSVFLPRVRQRKRRPGGWQWLVGPLFPRYLFIDVVLGEADLGVIRSTRGVVDLVRFGAALIPVENRVIEFLQRGQSQDDGAAVEDDSPYRHGERVEILRGPFAGLSGIFQVQREKDRVELLLDLLGRQSPVLVKRNDLGYSL</sequence>
<proteinExistence type="predicted"/>
<dbReference type="SUPFAM" id="SSF50104">
    <property type="entry name" value="Translation proteins SH3-like domain"/>
    <property type="match status" value="1"/>
</dbReference>
<gene>
    <name evidence="5" type="ORF">FV139_17900</name>
</gene>
<evidence type="ECO:0000256" key="1">
    <source>
        <dbReference type="ARBA" id="ARBA00022814"/>
    </source>
</evidence>